<dbReference type="InterPro" id="IPR036849">
    <property type="entry name" value="Enolase-like_C_sf"/>
</dbReference>
<dbReference type="EC" id="4.2.1.6" evidence="3"/>
<sequence length="92" mass="9753">MAAAQKLPVHLHTAMTGLNMAASIHVLAAIENRGYFEADVSKHNLFRDALVSCPFTVREDGTVLPPQGAGLGVEVDEDFLLAHPAIEGPGYA</sequence>
<evidence type="ECO:0000259" key="1">
    <source>
        <dbReference type="Pfam" id="PF13378"/>
    </source>
</evidence>
<dbReference type="Proteomes" id="UP000255505">
    <property type="component" value="Unassembled WGS sequence"/>
</dbReference>
<dbReference type="AlphaFoldDB" id="A0A375INI0"/>
<proteinExistence type="predicted"/>
<geneLocation type="plasmid" evidence="3">
    <name>II</name>
</geneLocation>
<protein>
    <submittedName>
        <fullName evidence="3">Mandelate racemase/muconate lactonizing enzyme, C-terminal domain protein</fullName>
        <ecNumber evidence="3">4.2.1.6</ecNumber>
    </submittedName>
</protein>
<dbReference type="RefSeq" id="WP_115664313.1">
    <property type="nucleotide sequence ID" value="NZ_JAYMSA010000005.1"/>
</dbReference>
<evidence type="ECO:0000313" key="4">
    <source>
        <dbReference type="Proteomes" id="UP000255505"/>
    </source>
</evidence>
<keyword evidence="3" id="KW-0456">Lyase</keyword>
<keyword evidence="3" id="KW-0614">Plasmid</keyword>
<accession>A0A375INI0</accession>
<organism evidence="3 4">
    <name type="scientific">Cupriavidus taiwanensis</name>
    <dbReference type="NCBI Taxonomy" id="164546"/>
    <lineage>
        <taxon>Bacteria</taxon>
        <taxon>Pseudomonadati</taxon>
        <taxon>Pseudomonadota</taxon>
        <taxon>Betaproteobacteria</taxon>
        <taxon>Burkholderiales</taxon>
        <taxon>Burkholderiaceae</taxon>
        <taxon>Cupriavidus</taxon>
    </lineage>
</organism>
<reference evidence="3 4" key="1">
    <citation type="submission" date="2018-01" db="EMBL/GenBank/DDBJ databases">
        <authorList>
            <person name="Gaut B.S."/>
            <person name="Morton B.R."/>
            <person name="Clegg M.T."/>
            <person name="Duvall M.R."/>
        </authorList>
    </citation>
    <scope>NUCLEOTIDE SEQUENCE [LARGE SCALE GENOMIC DNA]</scope>
    <source>
        <strain evidence="3">Cupriavidus taiwanensis LMG 19425</strain>
        <plasmid evidence="4">Plasmid ii</plasmid>
    </source>
</reference>
<dbReference type="EMBL" id="LT991977">
    <property type="protein sequence ID" value="SPK74815.1"/>
    <property type="molecule type" value="Genomic_DNA"/>
</dbReference>
<feature type="domain" description="Enolase C-terminal" evidence="1">
    <location>
        <begin position="1"/>
        <end position="78"/>
    </location>
</feature>
<dbReference type="InterPro" id="IPR029065">
    <property type="entry name" value="Enolase_C-like"/>
</dbReference>
<dbReference type="Proteomes" id="UP000255505">
    <property type="component" value="Plasmid II"/>
</dbReference>
<dbReference type="GO" id="GO:0008869">
    <property type="term" value="F:galactonate dehydratase activity"/>
    <property type="evidence" value="ECO:0007669"/>
    <property type="project" value="UniProtKB-EC"/>
</dbReference>
<name>A0A375INI0_9BURK</name>
<evidence type="ECO:0000313" key="3">
    <source>
        <dbReference type="EMBL" id="SPK74815.1"/>
    </source>
</evidence>
<dbReference type="Pfam" id="PF13378">
    <property type="entry name" value="MR_MLE_C"/>
    <property type="match status" value="1"/>
</dbReference>
<dbReference type="EMBL" id="OOEF01000028">
    <property type="protein sequence ID" value="SPK70013.1"/>
    <property type="molecule type" value="Genomic_DNA"/>
</dbReference>
<gene>
    <name evidence="3" type="ORF">CT19425_MP40010</name>
    <name evidence="2" type="ORF">CT19425_U340019</name>
</gene>
<evidence type="ECO:0000313" key="2">
    <source>
        <dbReference type="EMBL" id="SPK70013.1"/>
    </source>
</evidence>
<dbReference type="SUPFAM" id="SSF51604">
    <property type="entry name" value="Enolase C-terminal domain-like"/>
    <property type="match status" value="1"/>
</dbReference>
<dbReference type="Gene3D" id="3.20.20.120">
    <property type="entry name" value="Enolase-like C-terminal domain"/>
    <property type="match status" value="1"/>
</dbReference>